<dbReference type="InterPro" id="IPR027434">
    <property type="entry name" value="Homing_endonucl"/>
</dbReference>
<evidence type="ECO:0000313" key="2">
    <source>
        <dbReference type="Proteomes" id="UP000649617"/>
    </source>
</evidence>
<dbReference type="Proteomes" id="UP000649617">
    <property type="component" value="Unassembled WGS sequence"/>
</dbReference>
<gene>
    <name evidence="1" type="primary">USP</name>
    <name evidence="1" type="ORF">SPIL2461_LOCUS434</name>
</gene>
<organism evidence="1 2">
    <name type="scientific">Symbiodinium pilosum</name>
    <name type="common">Dinoflagellate</name>
    <dbReference type="NCBI Taxonomy" id="2952"/>
    <lineage>
        <taxon>Eukaryota</taxon>
        <taxon>Sar</taxon>
        <taxon>Alveolata</taxon>
        <taxon>Dinophyceae</taxon>
        <taxon>Suessiales</taxon>
        <taxon>Symbiodiniaceae</taxon>
        <taxon>Symbiodinium</taxon>
    </lineage>
</organism>
<accession>A0A812IN95</accession>
<dbReference type="Gene3D" id="3.10.28.10">
    <property type="entry name" value="Homing endonucleases"/>
    <property type="match status" value="1"/>
</dbReference>
<feature type="non-terminal residue" evidence="1">
    <location>
        <position position="182"/>
    </location>
</feature>
<dbReference type="OrthoDB" id="430244at2759"/>
<name>A0A812IN95_SYMPI</name>
<comment type="caution">
    <text evidence="1">The sequence shown here is derived from an EMBL/GenBank/DDBJ whole genome shotgun (WGS) entry which is preliminary data.</text>
</comment>
<dbReference type="SUPFAM" id="SSF55608">
    <property type="entry name" value="Homing endonucleases"/>
    <property type="match status" value="1"/>
</dbReference>
<sequence>VRQLQGRIIAPTCSQFEAYGKMYFLPLRVQNAQLRCEMPQHAVEYLAGFFDGDGCADYSNKGARLAIVQSVANAKVLLFYRNVFGGAIYTSGAARGVSQPLLKWEITGDRAAHAATVLGSLPTCKQPQLRIMSSWPSQSTAPLEAVTDLRLLKHLSPMTSSCPSWAFLAGFFDAEGCIHLSL</sequence>
<reference evidence="1" key="1">
    <citation type="submission" date="2021-02" db="EMBL/GenBank/DDBJ databases">
        <authorList>
            <person name="Dougan E. K."/>
            <person name="Rhodes N."/>
            <person name="Thang M."/>
            <person name="Chan C."/>
        </authorList>
    </citation>
    <scope>NUCLEOTIDE SEQUENCE</scope>
</reference>
<evidence type="ECO:0000313" key="1">
    <source>
        <dbReference type="EMBL" id="CAE7159090.1"/>
    </source>
</evidence>
<dbReference type="EMBL" id="CAJNIZ010000329">
    <property type="protein sequence ID" value="CAE7159090.1"/>
    <property type="molecule type" value="Genomic_DNA"/>
</dbReference>
<keyword evidence="2" id="KW-1185">Reference proteome</keyword>
<dbReference type="AlphaFoldDB" id="A0A812IN95"/>
<protein>
    <submittedName>
        <fullName evidence="1">USP protein</fullName>
    </submittedName>
</protein>
<proteinExistence type="predicted"/>